<dbReference type="RefSeq" id="WP_149748815.1">
    <property type="nucleotide sequence ID" value="NZ_VUJW01000001.1"/>
</dbReference>
<feature type="transmembrane region" description="Helical" evidence="1">
    <location>
        <begin position="38"/>
        <end position="58"/>
    </location>
</feature>
<evidence type="ECO:0000256" key="1">
    <source>
        <dbReference type="SAM" id="Phobius"/>
    </source>
</evidence>
<feature type="transmembrane region" description="Helical" evidence="1">
    <location>
        <begin position="96"/>
        <end position="115"/>
    </location>
</feature>
<feature type="transmembrane region" description="Helical" evidence="1">
    <location>
        <begin position="70"/>
        <end position="89"/>
    </location>
</feature>
<dbReference type="AlphaFoldDB" id="A0A5B1M8R4"/>
<protein>
    <submittedName>
        <fullName evidence="2">Uncharacterized protein</fullName>
    </submittedName>
</protein>
<proteinExistence type="predicted"/>
<keyword evidence="1" id="KW-0472">Membrane</keyword>
<keyword evidence="3" id="KW-1185">Reference proteome</keyword>
<dbReference type="Proteomes" id="UP000324351">
    <property type="component" value="Unassembled WGS sequence"/>
</dbReference>
<evidence type="ECO:0000313" key="3">
    <source>
        <dbReference type="Proteomes" id="UP000324351"/>
    </source>
</evidence>
<keyword evidence="1" id="KW-0812">Transmembrane</keyword>
<comment type="caution">
    <text evidence="2">The sequence shown here is derived from an EMBL/GenBank/DDBJ whole genome shotgun (WGS) entry which is preliminary data.</text>
</comment>
<organism evidence="2 3">
    <name type="scientific">Nocardioides antri</name>
    <dbReference type="NCBI Taxonomy" id="2607659"/>
    <lineage>
        <taxon>Bacteria</taxon>
        <taxon>Bacillati</taxon>
        <taxon>Actinomycetota</taxon>
        <taxon>Actinomycetes</taxon>
        <taxon>Propionibacteriales</taxon>
        <taxon>Nocardioidaceae</taxon>
        <taxon>Nocardioides</taxon>
    </lineage>
</organism>
<dbReference type="EMBL" id="VUJW01000001">
    <property type="protein sequence ID" value="KAA1429193.1"/>
    <property type="molecule type" value="Genomic_DNA"/>
</dbReference>
<gene>
    <name evidence="2" type="ORF">F0U47_03095</name>
</gene>
<evidence type="ECO:0000313" key="2">
    <source>
        <dbReference type="EMBL" id="KAA1429193.1"/>
    </source>
</evidence>
<reference evidence="2 3" key="2">
    <citation type="submission" date="2019-09" db="EMBL/GenBank/DDBJ databases">
        <authorList>
            <person name="Jin C."/>
        </authorList>
    </citation>
    <scope>NUCLEOTIDE SEQUENCE [LARGE SCALE GENOMIC DNA]</scope>
    <source>
        <strain evidence="2 3">BN140041</strain>
    </source>
</reference>
<name>A0A5B1M8R4_9ACTN</name>
<reference evidence="2 3" key="1">
    <citation type="submission" date="2019-09" db="EMBL/GenBank/DDBJ databases">
        <title>Nocardioides panacisoli sp. nov., isolated from the soil of a ginseng field.</title>
        <authorList>
            <person name="Cho C."/>
        </authorList>
    </citation>
    <scope>NUCLEOTIDE SEQUENCE [LARGE SCALE GENOMIC DNA]</scope>
    <source>
        <strain evidence="2 3">BN140041</strain>
    </source>
</reference>
<sequence>MSHQSSPPRRRHLMDPHAPRQVADAKDLERLHRVQRRVISVLIITTLIHLTVGLVLAADAVPDDRRDAQLALIVLGAAFYVVGIAAVRAINKKPLLTWWMLTGLVPVAAGLWWVVLR</sequence>
<accession>A0A5B1M8R4</accession>
<keyword evidence="1" id="KW-1133">Transmembrane helix</keyword>